<name>A0A6A4D6J4_9STRA</name>
<organism evidence="8 12">
    <name type="scientific">Phytophthora fragariae</name>
    <dbReference type="NCBI Taxonomy" id="53985"/>
    <lineage>
        <taxon>Eukaryota</taxon>
        <taxon>Sar</taxon>
        <taxon>Stramenopiles</taxon>
        <taxon>Oomycota</taxon>
        <taxon>Peronosporomycetes</taxon>
        <taxon>Peronosporales</taxon>
        <taxon>Peronosporaceae</taxon>
        <taxon>Phytophthora</taxon>
    </lineage>
</organism>
<evidence type="ECO:0000313" key="4">
    <source>
        <dbReference type="EMBL" id="KAE9101923.1"/>
    </source>
</evidence>
<dbReference type="Proteomes" id="UP000486351">
    <property type="component" value="Unassembled WGS sequence"/>
</dbReference>
<evidence type="ECO:0000313" key="6">
    <source>
        <dbReference type="EMBL" id="KAE9202410.1"/>
    </source>
</evidence>
<dbReference type="EMBL" id="QXGF01000951">
    <property type="protein sequence ID" value="KAE8934039.1"/>
    <property type="molecule type" value="Genomic_DNA"/>
</dbReference>
<dbReference type="EMBL" id="QXGE01000864">
    <property type="protein sequence ID" value="KAE9302175.1"/>
    <property type="molecule type" value="Genomic_DNA"/>
</dbReference>
<dbReference type="OrthoDB" id="129252at2759"/>
<evidence type="ECO:0000313" key="16">
    <source>
        <dbReference type="Proteomes" id="UP000486351"/>
    </source>
</evidence>
<evidence type="ECO:0000259" key="1">
    <source>
        <dbReference type="Pfam" id="PF21599"/>
    </source>
</evidence>
<evidence type="ECO:0000313" key="5">
    <source>
        <dbReference type="EMBL" id="KAE9139309.1"/>
    </source>
</evidence>
<dbReference type="Proteomes" id="UP000433483">
    <property type="component" value="Unassembled WGS sequence"/>
</dbReference>
<evidence type="ECO:0000313" key="2">
    <source>
        <dbReference type="EMBL" id="KAE8934039.1"/>
    </source>
</evidence>
<protein>
    <recommendedName>
        <fullName evidence="1">ZSWIM3 N-terminal domain-containing protein</fullName>
    </recommendedName>
</protein>
<dbReference type="Pfam" id="PF21599">
    <property type="entry name" value="ZSWIM3_N"/>
    <property type="match status" value="1"/>
</dbReference>
<evidence type="ECO:0000313" key="13">
    <source>
        <dbReference type="Proteomes" id="UP000440367"/>
    </source>
</evidence>
<evidence type="ECO:0000313" key="12">
    <source>
        <dbReference type="Proteomes" id="UP000437068"/>
    </source>
</evidence>
<dbReference type="Proteomes" id="UP000441208">
    <property type="component" value="Unassembled WGS sequence"/>
</dbReference>
<evidence type="ECO:0000313" key="15">
    <source>
        <dbReference type="Proteomes" id="UP000441208"/>
    </source>
</evidence>
<sequence length="104" mass="12004">MTAAHVDVDNHLPSVPRKGYNSWRSWVKTYEQYCTANHVAFRIRTSKSVELYNRKHNINLTEARFYRSFVNYRCKHGVHQERRGAGKRTLASTSLVAALGATSY</sequence>
<evidence type="ECO:0000313" key="14">
    <source>
        <dbReference type="Proteomes" id="UP000440732"/>
    </source>
</evidence>
<reference evidence="10 11" key="1">
    <citation type="submission" date="2018-08" db="EMBL/GenBank/DDBJ databases">
        <title>Genomic investigation of the strawberry pathogen Phytophthora fragariae indicates pathogenicity is determined by transcriptional variation in three key races.</title>
        <authorList>
            <person name="Adams T.M."/>
            <person name="Armitage A.D."/>
            <person name="Sobczyk M.K."/>
            <person name="Bates H.J."/>
            <person name="Dunwell J.M."/>
            <person name="Nellist C.F."/>
            <person name="Harrison R.J."/>
        </authorList>
    </citation>
    <scope>NUCLEOTIDE SEQUENCE [LARGE SCALE GENOMIC DNA]</scope>
    <source>
        <strain evidence="8 12">A4</strain>
        <strain evidence="7 13">BC-1</strain>
        <strain evidence="6 11">NOV-27</strain>
        <strain evidence="5 14">NOV-5</strain>
        <strain evidence="3 15">NOV-71</strain>
        <strain evidence="9 16">NOV-77</strain>
        <strain evidence="2 10">NOV-9</strain>
        <strain evidence="4 17">ONT-3</strain>
    </source>
</reference>
<dbReference type="EMBL" id="QXFY01000857">
    <property type="protein sequence ID" value="KAE9334204.1"/>
    <property type="molecule type" value="Genomic_DNA"/>
</dbReference>
<dbReference type="Proteomes" id="UP000440367">
    <property type="component" value="Unassembled WGS sequence"/>
</dbReference>
<dbReference type="InterPro" id="IPR048325">
    <property type="entry name" value="ZSWIM3_N"/>
</dbReference>
<dbReference type="Proteomes" id="UP000488956">
    <property type="component" value="Unassembled WGS sequence"/>
</dbReference>
<dbReference type="EMBL" id="QXGD01000944">
    <property type="protein sequence ID" value="KAE9219493.1"/>
    <property type="molecule type" value="Genomic_DNA"/>
</dbReference>
<dbReference type="EMBL" id="QXGB01000867">
    <property type="protein sequence ID" value="KAE9202410.1"/>
    <property type="molecule type" value="Genomic_DNA"/>
</dbReference>
<dbReference type="EMBL" id="QXFX01000876">
    <property type="protein sequence ID" value="KAE9101923.1"/>
    <property type="molecule type" value="Genomic_DNA"/>
</dbReference>
<keyword evidence="11" id="KW-1185">Reference proteome</keyword>
<dbReference type="Proteomes" id="UP000437068">
    <property type="component" value="Unassembled WGS sequence"/>
</dbReference>
<accession>A0A6A4D6J4</accession>
<evidence type="ECO:0000313" key="7">
    <source>
        <dbReference type="EMBL" id="KAE9219493.1"/>
    </source>
</evidence>
<proteinExistence type="predicted"/>
<dbReference type="EMBL" id="QXGA01000833">
    <property type="protein sequence ID" value="KAE9139309.1"/>
    <property type="molecule type" value="Genomic_DNA"/>
</dbReference>
<evidence type="ECO:0000313" key="11">
    <source>
        <dbReference type="Proteomes" id="UP000433483"/>
    </source>
</evidence>
<evidence type="ECO:0000313" key="17">
    <source>
        <dbReference type="Proteomes" id="UP000488956"/>
    </source>
</evidence>
<evidence type="ECO:0000313" key="3">
    <source>
        <dbReference type="EMBL" id="KAE9101830.1"/>
    </source>
</evidence>
<dbReference type="AlphaFoldDB" id="A0A6A4D6J4"/>
<evidence type="ECO:0000313" key="8">
    <source>
        <dbReference type="EMBL" id="KAE9302175.1"/>
    </source>
</evidence>
<dbReference type="EMBL" id="QXFZ01000898">
    <property type="protein sequence ID" value="KAE9101830.1"/>
    <property type="molecule type" value="Genomic_DNA"/>
</dbReference>
<comment type="caution">
    <text evidence="8">The sequence shown here is derived from an EMBL/GenBank/DDBJ whole genome shotgun (WGS) entry which is preliminary data.</text>
</comment>
<gene>
    <name evidence="8" type="ORF">PF001_g14123</name>
    <name evidence="7" type="ORF">PF002_g16162</name>
    <name evidence="6" type="ORF">PF005_g14565</name>
    <name evidence="5" type="ORF">PF006_g13774</name>
    <name evidence="3" type="ORF">PF007_g14981</name>
    <name evidence="9" type="ORF">PF008_g14078</name>
    <name evidence="2" type="ORF">PF009_g15972</name>
    <name evidence="4" type="ORF">PF010_g14284</name>
</gene>
<dbReference type="Proteomes" id="UP000429523">
    <property type="component" value="Unassembled WGS sequence"/>
</dbReference>
<feature type="domain" description="ZSWIM3 N-terminal" evidence="1">
    <location>
        <begin position="20"/>
        <end position="83"/>
    </location>
</feature>
<dbReference type="Proteomes" id="UP000440732">
    <property type="component" value="Unassembled WGS sequence"/>
</dbReference>
<evidence type="ECO:0000313" key="9">
    <source>
        <dbReference type="EMBL" id="KAE9334204.1"/>
    </source>
</evidence>
<evidence type="ECO:0000313" key="10">
    <source>
        <dbReference type="Proteomes" id="UP000429523"/>
    </source>
</evidence>